<comment type="caution">
    <text evidence="6">The sequence shown here is derived from an EMBL/GenBank/DDBJ whole genome shotgun (WGS) entry which is preliminary data.</text>
</comment>
<dbReference type="InterPro" id="IPR017884">
    <property type="entry name" value="SANT_dom"/>
</dbReference>
<feature type="region of interest" description="Disordered" evidence="3">
    <location>
        <begin position="21"/>
        <end position="45"/>
    </location>
</feature>
<evidence type="ECO:0008006" key="8">
    <source>
        <dbReference type="Google" id="ProtNLM"/>
    </source>
</evidence>
<dbReference type="SUPFAM" id="SSF46689">
    <property type="entry name" value="Homeodomain-like"/>
    <property type="match status" value="1"/>
</dbReference>
<dbReference type="GO" id="GO:0003677">
    <property type="term" value="F:DNA binding"/>
    <property type="evidence" value="ECO:0007669"/>
    <property type="project" value="UniProtKB-KW"/>
</dbReference>
<dbReference type="PROSITE" id="PS51293">
    <property type="entry name" value="SANT"/>
    <property type="match status" value="1"/>
</dbReference>
<feature type="region of interest" description="Disordered" evidence="3">
    <location>
        <begin position="165"/>
        <end position="195"/>
    </location>
</feature>
<sequence length="764" mass="84012">MYQVSISMELEEKSCVEFNEQNLPDTDNDHDGNSPVIPSSSDNFVSPNPVKRATRQWAAWTREEEESFFSALRQVGKNFQKITCRVQSKNKDQVRHYYYRLVRRMNKLLGPGLCLDAKNSKDTNAAMLRWWSLLEKYSCKASKLHLKPRRFKIFVEALEHQLIKDRKKNVKKQSSQGENCSSPTSTFPYPNKSSGNDLRAINIVATDGQNVEKAANGKGSSTRRSSNLGITRISNKRESSPTKSTRQRRKTGVVPTAAIKKWEKAAMAGVSLVADAAEHVERTSGETQVNFLDGLTVLSAQAVDCSMEQTDPGTLGHVQANSLIKLKLQLFPIDDNTRKALEMDKHNPHLELTLSTRKKISSVLEHMGRKWGSSSVASGELMLFPFNVQRDNLLACQRWTRDSVATATEVYAMIGSPPIFRLRYGWIVAGELQSAIRAEPTIVPVEKMDEMGKHYSYSSGDQPPEGNSIAAARGQANNNNIEHNLFEPGNLPSAPKINGSMSSKIKNVLVLIQVDRDLEKTTSLSAGEWADSLTNVSADLLPEAPGDAIANCIEIPGQRSHCVEEIPFTCDSFDAAIAAHISSQYKSSSSRPSPHLSSIWDAEETCDEFTFRKSAAASKLDPYPAMAGDRCATTSSADIDIFQGVPEEAMVEDDQMNECPSEPYGVGNPSKDLNTLMDIYWPESLGPLELDVPSCKYYSEDLILSDSLSGLNRLIASSLDAFQHCPLFGLDDKGPSPAAGTQRSASFAGKIGTGDTAGVRSLQV</sequence>
<feature type="domain" description="Myb-like" evidence="4">
    <location>
        <begin position="52"/>
        <end position="102"/>
    </location>
</feature>
<feature type="region of interest" description="Disordered" evidence="3">
    <location>
        <begin position="209"/>
        <end position="253"/>
    </location>
</feature>
<evidence type="ECO:0000256" key="3">
    <source>
        <dbReference type="SAM" id="MobiDB-lite"/>
    </source>
</evidence>
<dbReference type="FunFam" id="1.10.10.60:FF:000287">
    <property type="entry name" value="TSL-kinase interacting protein 1"/>
    <property type="match status" value="1"/>
</dbReference>
<keyword evidence="7" id="KW-1185">Reference proteome</keyword>
<dbReference type="InterPro" id="IPR001005">
    <property type="entry name" value="SANT/Myb"/>
</dbReference>
<dbReference type="InterPro" id="IPR055315">
    <property type="entry name" value="Cramped-like"/>
</dbReference>
<dbReference type="Gene3D" id="1.20.58.1880">
    <property type="match status" value="1"/>
</dbReference>
<reference evidence="6" key="1">
    <citation type="submission" date="2024-03" db="EMBL/GenBank/DDBJ databases">
        <title>WGS assembly of Saponaria officinalis var. Norfolk2.</title>
        <authorList>
            <person name="Jenkins J."/>
            <person name="Shu S."/>
            <person name="Grimwood J."/>
            <person name="Barry K."/>
            <person name="Goodstein D."/>
            <person name="Schmutz J."/>
            <person name="Leebens-Mack J."/>
            <person name="Osbourn A."/>
        </authorList>
    </citation>
    <scope>NUCLEOTIDE SEQUENCE [LARGE SCALE GENOMIC DNA]</scope>
    <source>
        <strain evidence="6">JIC</strain>
    </source>
</reference>
<evidence type="ECO:0000256" key="2">
    <source>
        <dbReference type="ARBA" id="ARBA00023242"/>
    </source>
</evidence>
<dbReference type="GO" id="GO:0007389">
    <property type="term" value="P:pattern specification process"/>
    <property type="evidence" value="ECO:0007669"/>
    <property type="project" value="TreeGrafter"/>
</dbReference>
<evidence type="ECO:0000256" key="1">
    <source>
        <dbReference type="ARBA" id="ARBA00023125"/>
    </source>
</evidence>
<dbReference type="CDD" id="cd00167">
    <property type="entry name" value="SANT"/>
    <property type="match status" value="1"/>
</dbReference>
<feature type="compositionally biased region" description="Polar residues" evidence="3">
    <location>
        <begin position="218"/>
        <end position="233"/>
    </location>
</feature>
<dbReference type="GO" id="GO:0005634">
    <property type="term" value="C:nucleus"/>
    <property type="evidence" value="ECO:0007669"/>
    <property type="project" value="TreeGrafter"/>
</dbReference>
<evidence type="ECO:0000259" key="5">
    <source>
        <dbReference type="PROSITE" id="PS51293"/>
    </source>
</evidence>
<dbReference type="PANTHER" id="PTHR21677">
    <property type="entry name" value="CRAMPED PROTEIN"/>
    <property type="match status" value="1"/>
</dbReference>
<dbReference type="InterPro" id="IPR009057">
    <property type="entry name" value="Homeodomain-like_sf"/>
</dbReference>
<feature type="compositionally biased region" description="Polar residues" evidence="3">
    <location>
        <begin position="172"/>
        <end position="195"/>
    </location>
</feature>
<gene>
    <name evidence="6" type="ORF">RND81_04G062300</name>
</gene>
<dbReference type="PROSITE" id="PS50090">
    <property type="entry name" value="MYB_LIKE"/>
    <property type="match status" value="1"/>
</dbReference>
<protein>
    <recommendedName>
        <fullName evidence="8">TSL-kinase interacting protein 1</fullName>
    </recommendedName>
</protein>
<proteinExistence type="predicted"/>
<evidence type="ECO:0000259" key="4">
    <source>
        <dbReference type="PROSITE" id="PS50090"/>
    </source>
</evidence>
<dbReference type="Proteomes" id="UP001443914">
    <property type="component" value="Unassembled WGS sequence"/>
</dbReference>
<name>A0AAW1LLF5_SAPOF</name>
<organism evidence="6 7">
    <name type="scientific">Saponaria officinalis</name>
    <name type="common">Common soapwort</name>
    <name type="synonym">Lychnis saponaria</name>
    <dbReference type="NCBI Taxonomy" id="3572"/>
    <lineage>
        <taxon>Eukaryota</taxon>
        <taxon>Viridiplantae</taxon>
        <taxon>Streptophyta</taxon>
        <taxon>Embryophyta</taxon>
        <taxon>Tracheophyta</taxon>
        <taxon>Spermatophyta</taxon>
        <taxon>Magnoliopsida</taxon>
        <taxon>eudicotyledons</taxon>
        <taxon>Gunneridae</taxon>
        <taxon>Pentapetalae</taxon>
        <taxon>Caryophyllales</taxon>
        <taxon>Caryophyllaceae</taxon>
        <taxon>Caryophylleae</taxon>
        <taxon>Saponaria</taxon>
    </lineage>
</organism>
<dbReference type="PANTHER" id="PTHR21677:SF1">
    <property type="entry name" value="PROTEIN CRAMPED-LIKE"/>
    <property type="match status" value="1"/>
</dbReference>
<keyword evidence="1" id="KW-0238">DNA-binding</keyword>
<dbReference type="EMBL" id="JBDFQZ010000004">
    <property type="protein sequence ID" value="KAK9733356.1"/>
    <property type="molecule type" value="Genomic_DNA"/>
</dbReference>
<feature type="compositionally biased region" description="Polar residues" evidence="3">
    <location>
        <begin position="36"/>
        <end position="45"/>
    </location>
</feature>
<dbReference type="Pfam" id="PF00249">
    <property type="entry name" value="Myb_DNA-binding"/>
    <property type="match status" value="1"/>
</dbReference>
<dbReference type="GO" id="GO:0003682">
    <property type="term" value="F:chromatin binding"/>
    <property type="evidence" value="ECO:0007669"/>
    <property type="project" value="InterPro"/>
</dbReference>
<accession>A0AAW1LLF5</accession>
<keyword evidence="2" id="KW-0539">Nucleus</keyword>
<dbReference type="SMART" id="SM00717">
    <property type="entry name" value="SANT"/>
    <property type="match status" value="1"/>
</dbReference>
<evidence type="ECO:0000313" key="7">
    <source>
        <dbReference type="Proteomes" id="UP001443914"/>
    </source>
</evidence>
<feature type="domain" description="SANT" evidence="5">
    <location>
        <begin position="60"/>
        <end position="106"/>
    </location>
</feature>
<dbReference type="AlphaFoldDB" id="A0AAW1LLF5"/>
<evidence type="ECO:0000313" key="6">
    <source>
        <dbReference type="EMBL" id="KAK9733356.1"/>
    </source>
</evidence>